<dbReference type="InterPro" id="IPR011707">
    <property type="entry name" value="Cu-oxidase-like_N"/>
</dbReference>
<feature type="signal peptide" evidence="13">
    <location>
        <begin position="1"/>
        <end position="22"/>
    </location>
</feature>
<dbReference type="GO" id="GO:0052716">
    <property type="term" value="F:hydroquinone:oxygen oxidoreductase activity"/>
    <property type="evidence" value="ECO:0007669"/>
    <property type="project" value="UniProtKB-EC"/>
</dbReference>
<evidence type="ECO:0000256" key="11">
    <source>
        <dbReference type="ARBA" id="ARBA00023185"/>
    </source>
</evidence>
<dbReference type="EMBL" id="JOWA01000086">
    <property type="protein sequence ID" value="KEZ45152.1"/>
    <property type="molecule type" value="Genomic_DNA"/>
</dbReference>
<evidence type="ECO:0000259" key="14">
    <source>
        <dbReference type="Pfam" id="PF00394"/>
    </source>
</evidence>
<keyword evidence="11" id="KW-0439">Lignin degradation</keyword>
<keyword evidence="18" id="KW-1185">Reference proteome</keyword>
<evidence type="ECO:0000256" key="5">
    <source>
        <dbReference type="ARBA" id="ARBA00022723"/>
    </source>
</evidence>
<dbReference type="GO" id="GO:0005507">
    <property type="term" value="F:copper ion binding"/>
    <property type="evidence" value="ECO:0007669"/>
    <property type="project" value="InterPro"/>
</dbReference>
<feature type="domain" description="Plastocyanin-like" evidence="15">
    <location>
        <begin position="440"/>
        <end position="554"/>
    </location>
</feature>
<comment type="cofactor">
    <cofactor evidence="2">
        <name>Cu cation</name>
        <dbReference type="ChEBI" id="CHEBI:23378"/>
    </cofactor>
</comment>
<keyword evidence="9" id="KW-1015">Disulfide bond</keyword>
<dbReference type="FunFam" id="2.60.40.420:FF:000045">
    <property type="entry name" value="Laccase 2"/>
    <property type="match status" value="1"/>
</dbReference>
<protein>
    <recommendedName>
        <fullName evidence="4">laccase</fullName>
        <ecNumber evidence="4">1.10.3.2</ecNumber>
    </recommendedName>
</protein>
<feature type="region of interest" description="Disordered" evidence="12">
    <location>
        <begin position="35"/>
        <end position="55"/>
    </location>
</feature>
<evidence type="ECO:0000313" key="18">
    <source>
        <dbReference type="Proteomes" id="UP000028545"/>
    </source>
</evidence>
<dbReference type="PANTHER" id="PTHR11709">
    <property type="entry name" value="MULTI-COPPER OXIDASE"/>
    <property type="match status" value="1"/>
</dbReference>
<dbReference type="Proteomes" id="UP000028545">
    <property type="component" value="Unassembled WGS sequence"/>
</dbReference>
<dbReference type="CDD" id="cd13854">
    <property type="entry name" value="CuRO_1_MaLCC_like"/>
    <property type="match status" value="1"/>
</dbReference>
<evidence type="ECO:0000256" key="13">
    <source>
        <dbReference type="SAM" id="SignalP"/>
    </source>
</evidence>
<dbReference type="Gene3D" id="2.60.40.420">
    <property type="entry name" value="Cupredoxins - blue copper proteins"/>
    <property type="match status" value="3"/>
</dbReference>
<evidence type="ECO:0000256" key="12">
    <source>
        <dbReference type="SAM" id="MobiDB-lite"/>
    </source>
</evidence>
<comment type="similarity">
    <text evidence="3">Belongs to the multicopper oxidase family.</text>
</comment>
<sequence>MHTRSLFKAVLSGLALGGSVFAEPLPDSARVEPLEPRQTITPGGKPCGEHGPTNRRCWKNNWTIDKENEIDPPPAFNNRVYDFYITNETDWIGPDGVRKHAMLVNGQYPGPTIVADWGDYIVVNVHNMLQDNGTSIHWHGIRQIGESDQDGANGVTECPIPPGASKTYSFHVVQYGNSWWHSHYSGQYGNGVFGAMIVNGPAVENYDIDLGPYVINDYYHDTADNLGRAAEISGPPDSQNILFRGKNVHHADPSKGAYDRIKLTPGKTHRLRLINTSVDNSITVSLVGHTMKIIQADLVVTEPTVRDRIFLAVGQRYDVIIEANQPVDNYWFNVTMEARNNCGRTQNPFPAAIFSYEGADDDALPTDQGVSFAAACENEKDLVPYLERHLDPNDFDPGELRVDLEQPVVDFRGKVFRWEINDVDIEIEWDHPILEYIYESDNAWKPKHNIIEIPHADVWTYWIIQNNFILPHPIHLHGHDFLVLGKGEGRFDRDQHFSQLKFDNPPRRDVEQMPGSGWMVIAFYTDNPGAWLLHCHIGWHVSQGFGMQFLERKSDIPQLMHLNQMVPNCNAWREYAPKSPWLPMLDSGLRQRRRWVW</sequence>
<dbReference type="FunFam" id="2.60.40.420:FF:000021">
    <property type="entry name" value="Extracellular dihydrogeodin oxidase/laccase"/>
    <property type="match status" value="1"/>
</dbReference>
<comment type="catalytic activity">
    <reaction evidence="1">
        <text>4 hydroquinone + O2 = 4 benzosemiquinone + 2 H2O</text>
        <dbReference type="Rhea" id="RHEA:11276"/>
        <dbReference type="ChEBI" id="CHEBI:15377"/>
        <dbReference type="ChEBI" id="CHEBI:15379"/>
        <dbReference type="ChEBI" id="CHEBI:17594"/>
        <dbReference type="ChEBI" id="CHEBI:17977"/>
        <dbReference type="EC" id="1.10.3.2"/>
    </reaction>
</comment>
<dbReference type="Pfam" id="PF07732">
    <property type="entry name" value="Cu-oxidase_3"/>
    <property type="match status" value="1"/>
</dbReference>
<dbReference type="HOGENOM" id="CLU_006504_3_2_1"/>
<comment type="caution">
    <text evidence="17">The sequence shown here is derived from an EMBL/GenBank/DDBJ whole genome shotgun (WGS) entry which is preliminary data.</text>
</comment>
<keyword evidence="5" id="KW-0479">Metal-binding</keyword>
<dbReference type="Pfam" id="PF07731">
    <property type="entry name" value="Cu-oxidase_2"/>
    <property type="match status" value="1"/>
</dbReference>
<dbReference type="CDD" id="cd13901">
    <property type="entry name" value="CuRO_3_MaLCC_like"/>
    <property type="match status" value="1"/>
</dbReference>
<dbReference type="FunFam" id="2.60.40.420:FF:000046">
    <property type="entry name" value="Multicopper oxidase"/>
    <property type="match status" value="1"/>
</dbReference>
<gene>
    <name evidence="17" type="ORF">SAPIO_CDS2597</name>
</gene>
<dbReference type="InterPro" id="IPR045087">
    <property type="entry name" value="Cu-oxidase_fam"/>
</dbReference>
<dbReference type="AlphaFoldDB" id="A0A084GCU0"/>
<feature type="domain" description="Plastocyanin-like" evidence="14">
    <location>
        <begin position="214"/>
        <end position="359"/>
    </location>
</feature>
<evidence type="ECO:0000313" key="17">
    <source>
        <dbReference type="EMBL" id="KEZ45152.1"/>
    </source>
</evidence>
<name>A0A084GCU0_PSEDA</name>
<evidence type="ECO:0000256" key="2">
    <source>
        <dbReference type="ARBA" id="ARBA00001935"/>
    </source>
</evidence>
<evidence type="ECO:0000259" key="15">
    <source>
        <dbReference type="Pfam" id="PF07731"/>
    </source>
</evidence>
<dbReference type="PANTHER" id="PTHR11709:SF87">
    <property type="entry name" value="LACCASE"/>
    <property type="match status" value="1"/>
</dbReference>
<dbReference type="OrthoDB" id="2121828at2759"/>
<proteinExistence type="inferred from homology"/>
<evidence type="ECO:0000259" key="16">
    <source>
        <dbReference type="Pfam" id="PF07732"/>
    </source>
</evidence>
<keyword evidence="8" id="KW-0186">Copper</keyword>
<evidence type="ECO:0000256" key="10">
    <source>
        <dbReference type="ARBA" id="ARBA00023180"/>
    </source>
</evidence>
<dbReference type="OMA" id="CHIIEHQ"/>
<dbReference type="InterPro" id="IPR001117">
    <property type="entry name" value="Cu-oxidase_2nd"/>
</dbReference>
<dbReference type="GeneID" id="27721669"/>
<reference evidence="17 18" key="1">
    <citation type="journal article" date="2014" name="Genome Announc.">
        <title>Draft genome sequence of the pathogenic fungus Scedosporium apiospermum.</title>
        <authorList>
            <person name="Vandeputte P."/>
            <person name="Ghamrawi S."/>
            <person name="Rechenmann M."/>
            <person name="Iltis A."/>
            <person name="Giraud S."/>
            <person name="Fleury M."/>
            <person name="Thornton C."/>
            <person name="Delhaes L."/>
            <person name="Meyer W."/>
            <person name="Papon N."/>
            <person name="Bouchara J.P."/>
        </authorList>
    </citation>
    <scope>NUCLEOTIDE SEQUENCE [LARGE SCALE GENOMIC DNA]</scope>
    <source>
        <strain evidence="17 18">IHEM 14462</strain>
    </source>
</reference>
<dbReference type="VEuPathDB" id="FungiDB:SAPIO_CDS2597"/>
<dbReference type="InterPro" id="IPR011706">
    <property type="entry name" value="Cu-oxidase_C"/>
</dbReference>
<evidence type="ECO:0000256" key="7">
    <source>
        <dbReference type="ARBA" id="ARBA00023002"/>
    </source>
</evidence>
<feature type="domain" description="Plastocyanin-like" evidence="16">
    <location>
        <begin position="93"/>
        <end position="201"/>
    </location>
</feature>
<evidence type="ECO:0000256" key="9">
    <source>
        <dbReference type="ARBA" id="ARBA00023157"/>
    </source>
</evidence>
<keyword evidence="7" id="KW-0560">Oxidoreductase</keyword>
<accession>A0A084GCU0</accession>
<evidence type="ECO:0000256" key="4">
    <source>
        <dbReference type="ARBA" id="ARBA00012297"/>
    </source>
</evidence>
<dbReference type="KEGG" id="sapo:SAPIO_CDS2597"/>
<evidence type="ECO:0000256" key="3">
    <source>
        <dbReference type="ARBA" id="ARBA00010609"/>
    </source>
</evidence>
<evidence type="ECO:0000256" key="6">
    <source>
        <dbReference type="ARBA" id="ARBA00022729"/>
    </source>
</evidence>
<feature type="chain" id="PRO_5001775703" description="laccase" evidence="13">
    <location>
        <begin position="23"/>
        <end position="597"/>
    </location>
</feature>
<dbReference type="Pfam" id="PF00394">
    <property type="entry name" value="Cu-oxidase"/>
    <property type="match status" value="1"/>
</dbReference>
<dbReference type="RefSeq" id="XP_016644951.1">
    <property type="nucleotide sequence ID" value="XM_016785575.1"/>
</dbReference>
<dbReference type="EC" id="1.10.3.2" evidence="4"/>
<keyword evidence="6 13" id="KW-0732">Signal</keyword>
<dbReference type="SUPFAM" id="SSF49503">
    <property type="entry name" value="Cupredoxins"/>
    <property type="match status" value="3"/>
</dbReference>
<dbReference type="InterPro" id="IPR008972">
    <property type="entry name" value="Cupredoxin"/>
</dbReference>
<organism evidence="17 18">
    <name type="scientific">Pseudallescheria apiosperma</name>
    <name type="common">Scedosporium apiospermum</name>
    <dbReference type="NCBI Taxonomy" id="563466"/>
    <lineage>
        <taxon>Eukaryota</taxon>
        <taxon>Fungi</taxon>
        <taxon>Dikarya</taxon>
        <taxon>Ascomycota</taxon>
        <taxon>Pezizomycotina</taxon>
        <taxon>Sordariomycetes</taxon>
        <taxon>Hypocreomycetidae</taxon>
        <taxon>Microascales</taxon>
        <taxon>Microascaceae</taxon>
        <taxon>Scedosporium</taxon>
    </lineage>
</organism>
<dbReference type="GO" id="GO:0046274">
    <property type="term" value="P:lignin catabolic process"/>
    <property type="evidence" value="ECO:0007669"/>
    <property type="project" value="UniProtKB-KW"/>
</dbReference>
<evidence type="ECO:0000256" key="1">
    <source>
        <dbReference type="ARBA" id="ARBA00000349"/>
    </source>
</evidence>
<evidence type="ECO:0000256" key="8">
    <source>
        <dbReference type="ARBA" id="ARBA00023008"/>
    </source>
</evidence>
<keyword evidence="10" id="KW-0325">Glycoprotein</keyword>